<dbReference type="EMBL" id="JABFTP020000103">
    <property type="protein sequence ID" value="KAL3278347.1"/>
    <property type="molecule type" value="Genomic_DNA"/>
</dbReference>
<organism evidence="1 2">
    <name type="scientific">Cryptolaemus montrouzieri</name>
    <dbReference type="NCBI Taxonomy" id="559131"/>
    <lineage>
        <taxon>Eukaryota</taxon>
        <taxon>Metazoa</taxon>
        <taxon>Ecdysozoa</taxon>
        <taxon>Arthropoda</taxon>
        <taxon>Hexapoda</taxon>
        <taxon>Insecta</taxon>
        <taxon>Pterygota</taxon>
        <taxon>Neoptera</taxon>
        <taxon>Endopterygota</taxon>
        <taxon>Coleoptera</taxon>
        <taxon>Polyphaga</taxon>
        <taxon>Cucujiformia</taxon>
        <taxon>Coccinelloidea</taxon>
        <taxon>Coccinellidae</taxon>
        <taxon>Scymninae</taxon>
        <taxon>Scymnini</taxon>
        <taxon>Cryptolaemus</taxon>
    </lineage>
</organism>
<feature type="non-terminal residue" evidence="1">
    <location>
        <position position="93"/>
    </location>
</feature>
<comment type="caution">
    <text evidence="1">The sequence shown here is derived from an EMBL/GenBank/DDBJ whole genome shotgun (WGS) entry which is preliminary data.</text>
</comment>
<protein>
    <submittedName>
        <fullName evidence="1">Uncharacterized protein</fullName>
    </submittedName>
</protein>
<evidence type="ECO:0000313" key="2">
    <source>
        <dbReference type="Proteomes" id="UP001516400"/>
    </source>
</evidence>
<name>A0ABD2NI09_9CUCU</name>
<dbReference type="AlphaFoldDB" id="A0ABD2NI09"/>
<gene>
    <name evidence="1" type="ORF">HHI36_013678</name>
</gene>
<sequence>MSQSVSWRTMNIRSTGTPHASQIEEWPDITLFDWENEGCTDVTVPFDENIGKKITKYRDLALELKEIYTITFDCIKISNIEIEPIYQGDIYGY</sequence>
<reference evidence="1 2" key="1">
    <citation type="journal article" date="2021" name="BMC Biol.">
        <title>Horizontally acquired antibacterial genes associated with adaptive radiation of ladybird beetles.</title>
        <authorList>
            <person name="Li H.S."/>
            <person name="Tang X.F."/>
            <person name="Huang Y.H."/>
            <person name="Xu Z.Y."/>
            <person name="Chen M.L."/>
            <person name="Du X.Y."/>
            <person name="Qiu B.Y."/>
            <person name="Chen P.T."/>
            <person name="Zhang W."/>
            <person name="Slipinski A."/>
            <person name="Escalona H.E."/>
            <person name="Waterhouse R.M."/>
            <person name="Zwick A."/>
            <person name="Pang H."/>
        </authorList>
    </citation>
    <scope>NUCLEOTIDE SEQUENCE [LARGE SCALE GENOMIC DNA]</scope>
    <source>
        <strain evidence="1">SYSU2018</strain>
    </source>
</reference>
<keyword evidence="2" id="KW-1185">Reference proteome</keyword>
<accession>A0ABD2NI09</accession>
<proteinExistence type="predicted"/>
<evidence type="ECO:0000313" key="1">
    <source>
        <dbReference type="EMBL" id="KAL3278347.1"/>
    </source>
</evidence>
<dbReference type="Proteomes" id="UP001516400">
    <property type="component" value="Unassembled WGS sequence"/>
</dbReference>